<name>A0A5E4M5A0_9HEMI</name>
<dbReference type="SUPFAM" id="SSF82199">
    <property type="entry name" value="SET domain"/>
    <property type="match status" value="1"/>
</dbReference>
<dbReference type="PANTHER" id="PTHR46455:SF3">
    <property type="entry name" value="SET AND MYND DOMAIN CONTAINING, ARTHROPOD-SPECIFIC, MEMBER 9, ISOFORM A-RELATED"/>
    <property type="match status" value="1"/>
</dbReference>
<dbReference type="GO" id="GO:0008757">
    <property type="term" value="F:S-adenosylmethionine-dependent methyltransferase activity"/>
    <property type="evidence" value="ECO:0007669"/>
    <property type="project" value="UniProtKB-ARBA"/>
</dbReference>
<evidence type="ECO:0000313" key="3">
    <source>
        <dbReference type="Proteomes" id="UP000325440"/>
    </source>
</evidence>
<feature type="domain" description="SET" evidence="1">
    <location>
        <begin position="21"/>
        <end position="260"/>
    </location>
</feature>
<evidence type="ECO:0000259" key="1">
    <source>
        <dbReference type="PROSITE" id="PS50280"/>
    </source>
</evidence>
<dbReference type="InterPro" id="IPR001214">
    <property type="entry name" value="SET_dom"/>
</dbReference>
<dbReference type="PANTHER" id="PTHR46455">
    <property type="entry name" value="SET AND MYND DOMAIN CONTAINING, ARTHROPOD-SPECIFIC, MEMBER 4, ISOFORM A"/>
    <property type="match status" value="1"/>
</dbReference>
<reference evidence="2 3" key="1">
    <citation type="submission" date="2019-08" db="EMBL/GenBank/DDBJ databases">
        <authorList>
            <person name="Alioto T."/>
            <person name="Alioto T."/>
            <person name="Gomez Garrido J."/>
        </authorList>
    </citation>
    <scope>NUCLEOTIDE SEQUENCE [LARGE SCALE GENOMIC DNA]</scope>
</reference>
<proteinExistence type="predicted"/>
<sequence length="477" mass="52782">MMDFVNSSVDAYLADNGVSYNGWTIAAVDDGGDATVVAAGRGLVATKDYEPGDVLFVDTPLIVSPRVTGPASPPPVCPVCYTTATALAGCPGGCGLPVCGGPCARHPGHSDECRYVRSMGPKTGAGRWSAGLYNGIVAVRALTVLKDGPYACFLDVLQKKSTDMPVFEVEELKKNINMKLTEDDERIMTVACKIMDANCFETITYRRDKLISLKGLYPVASFMNHSCVPNTMHNFDGTFKMTVKASLPIHKGQEITTTYTHLIWPTAIRQNHLLTSKQFVCTCIRCCDPKEFGTQLSALNCIIQNCDGCIFPINPLDKTSFWQCSLCAKLVTHVEIKSFYKNIESLMNSINVFCPKTLRTILDAFNIRKDGPYVVDLRLKFIWKSKNTSLNLEQLLYKEKSCVELLDLIHKLGLGQCRLLGLISLELSKVIEEKVSRFNWNTKTLNIFNNQIILLRQKSTAILDGDDNTKISVDDNN</sequence>
<dbReference type="PROSITE" id="PS50280">
    <property type="entry name" value="SET"/>
    <property type="match status" value="1"/>
</dbReference>
<dbReference type="Gene3D" id="2.170.270.10">
    <property type="entry name" value="SET domain"/>
    <property type="match status" value="1"/>
</dbReference>
<dbReference type="OrthoDB" id="5945798at2759"/>
<dbReference type="Gene3D" id="6.10.140.2220">
    <property type="match status" value="1"/>
</dbReference>
<gene>
    <name evidence="2" type="ORF">CINCED_3A012327</name>
</gene>
<organism evidence="2 3">
    <name type="scientific">Cinara cedri</name>
    <dbReference type="NCBI Taxonomy" id="506608"/>
    <lineage>
        <taxon>Eukaryota</taxon>
        <taxon>Metazoa</taxon>
        <taxon>Ecdysozoa</taxon>
        <taxon>Arthropoda</taxon>
        <taxon>Hexapoda</taxon>
        <taxon>Insecta</taxon>
        <taxon>Pterygota</taxon>
        <taxon>Neoptera</taxon>
        <taxon>Paraneoptera</taxon>
        <taxon>Hemiptera</taxon>
        <taxon>Sternorrhyncha</taxon>
        <taxon>Aphidomorpha</taxon>
        <taxon>Aphidoidea</taxon>
        <taxon>Aphididae</taxon>
        <taxon>Lachninae</taxon>
        <taxon>Cinara</taxon>
    </lineage>
</organism>
<dbReference type="GO" id="GO:0008170">
    <property type="term" value="F:N-methyltransferase activity"/>
    <property type="evidence" value="ECO:0007669"/>
    <property type="project" value="UniProtKB-ARBA"/>
</dbReference>
<dbReference type="EMBL" id="CABPRJ010000093">
    <property type="protein sequence ID" value="VVC27340.1"/>
    <property type="molecule type" value="Genomic_DNA"/>
</dbReference>
<accession>A0A5E4M5A0</accession>
<dbReference type="SMART" id="SM00317">
    <property type="entry name" value="SET"/>
    <property type="match status" value="1"/>
</dbReference>
<protein>
    <submittedName>
        <fullName evidence="2">SET domain</fullName>
    </submittedName>
</protein>
<keyword evidence="3" id="KW-1185">Reference proteome</keyword>
<dbReference type="Pfam" id="PF00856">
    <property type="entry name" value="SET"/>
    <property type="match status" value="1"/>
</dbReference>
<dbReference type="AlphaFoldDB" id="A0A5E4M5A0"/>
<dbReference type="InterPro" id="IPR046341">
    <property type="entry name" value="SET_dom_sf"/>
</dbReference>
<evidence type="ECO:0000313" key="2">
    <source>
        <dbReference type="EMBL" id="VVC27340.1"/>
    </source>
</evidence>
<dbReference type="Proteomes" id="UP000325440">
    <property type="component" value="Unassembled WGS sequence"/>
</dbReference>
<dbReference type="GO" id="GO:0008276">
    <property type="term" value="F:protein methyltransferase activity"/>
    <property type="evidence" value="ECO:0007669"/>
    <property type="project" value="UniProtKB-ARBA"/>
</dbReference>
<dbReference type="InterPro" id="IPR053010">
    <property type="entry name" value="SET_SmydA-8"/>
</dbReference>
<dbReference type="Gene3D" id="1.10.220.160">
    <property type="match status" value="1"/>
</dbReference>
<dbReference type="CDD" id="cd20071">
    <property type="entry name" value="SET_SMYD"/>
    <property type="match status" value="1"/>
</dbReference>